<dbReference type="GO" id="GO:0050660">
    <property type="term" value="F:flavin adenine dinucleotide binding"/>
    <property type="evidence" value="ECO:0007669"/>
    <property type="project" value="InterPro"/>
</dbReference>
<evidence type="ECO:0000256" key="4">
    <source>
        <dbReference type="ARBA" id="ARBA00022827"/>
    </source>
</evidence>
<dbReference type="InterPro" id="IPR000960">
    <property type="entry name" value="Flavin_mOase"/>
</dbReference>
<evidence type="ECO:0000313" key="10">
    <source>
        <dbReference type="Proteomes" id="UP000811246"/>
    </source>
</evidence>
<keyword evidence="6 8" id="KW-0560">Oxidoreductase</keyword>
<protein>
    <recommendedName>
        <fullName evidence="8">Flavin-containing monooxygenase</fullName>
        <ecNumber evidence="8">1.-.-.-</ecNumber>
    </recommendedName>
</protein>
<dbReference type="PIRSF" id="PIRSF000332">
    <property type="entry name" value="FMO"/>
    <property type="match status" value="1"/>
</dbReference>
<reference evidence="9" key="1">
    <citation type="submission" date="2021-01" db="EMBL/GenBank/DDBJ databases">
        <authorList>
            <person name="Lovell J.T."/>
            <person name="Bentley N."/>
            <person name="Bhattarai G."/>
            <person name="Jenkins J.W."/>
            <person name="Sreedasyam A."/>
            <person name="Alarcon Y."/>
            <person name="Bock C."/>
            <person name="Boston L."/>
            <person name="Carlson J."/>
            <person name="Cervantes K."/>
            <person name="Clermont K."/>
            <person name="Krom N."/>
            <person name="Kubenka K."/>
            <person name="Mamidi S."/>
            <person name="Mattison C."/>
            <person name="Monteros M."/>
            <person name="Pisani C."/>
            <person name="Plott C."/>
            <person name="Rajasekar S."/>
            <person name="Rhein H.S."/>
            <person name="Rohla C."/>
            <person name="Song M."/>
            <person name="Hilaire R.S."/>
            <person name="Shu S."/>
            <person name="Wells L."/>
            <person name="Wang X."/>
            <person name="Webber J."/>
            <person name="Heerema R.J."/>
            <person name="Klein P."/>
            <person name="Conner P."/>
            <person name="Grauke L."/>
            <person name="Grimwood J."/>
            <person name="Schmutz J."/>
            <person name="Randall J.J."/>
        </authorList>
    </citation>
    <scope>NUCLEOTIDE SEQUENCE</scope>
    <source>
        <tissue evidence="9">Leaf</tissue>
    </source>
</reference>
<evidence type="ECO:0000256" key="5">
    <source>
        <dbReference type="ARBA" id="ARBA00022857"/>
    </source>
</evidence>
<keyword evidence="4 8" id="KW-0274">FAD</keyword>
<evidence type="ECO:0000256" key="6">
    <source>
        <dbReference type="ARBA" id="ARBA00023002"/>
    </source>
</evidence>
<evidence type="ECO:0000256" key="7">
    <source>
        <dbReference type="ARBA" id="ARBA00023033"/>
    </source>
</evidence>
<evidence type="ECO:0000256" key="1">
    <source>
        <dbReference type="ARBA" id="ARBA00001974"/>
    </source>
</evidence>
<sequence>MFYLFVYCKIPMKEQSLKVAVIGAGMAGLLAAREIKREGHRVIVFEKTSRLGGTWVYDPRVETDPLGLDPSRKIVHSSMYSSLRVNLPRRLMGFLDYPFLKKQDGDTREFPGHREVLRYLEDFARDFWLVELIRFEHEVVRVERVNGVSHEWIVEWRTREGESEEEEVFEAVIVCNGHHTEPRIAEFPVLYYATGMDTWPGVQIHSHNYRTPEPFKNKIVVLIGNGPSAHDILREISSVAKEVHQALRASDVHFKKLENRNNIWQHPVIERTDEDGKVIFQDGSFVCADIIIHCTGYKYHFPFLRTNGIVNMDDNCVGPLYKHVFPPYLAPWLSFVGLPYRAVPTLIIELQSRWLAKVLSGKLALPCEEEMASSVEELYQHMNESGRPKHHTHQLQQNKFDYENWLVNQLGLPPLEDWREQLYFYALKKIPSDAGDDYRDWDTWDINQWIQE</sequence>
<dbReference type="GO" id="GO:0004499">
    <property type="term" value="F:N,N-dimethylaniline monooxygenase activity"/>
    <property type="evidence" value="ECO:0007669"/>
    <property type="project" value="InterPro"/>
</dbReference>
<dbReference type="InterPro" id="IPR050346">
    <property type="entry name" value="FMO-like"/>
</dbReference>
<comment type="similarity">
    <text evidence="2 8">Belongs to the FMO family.</text>
</comment>
<evidence type="ECO:0000256" key="8">
    <source>
        <dbReference type="RuleBase" id="RU361177"/>
    </source>
</evidence>
<keyword evidence="7 8" id="KW-0503">Monooxygenase</keyword>
<proteinExistence type="inferred from homology"/>
<comment type="caution">
    <text evidence="9">The sequence shown here is derived from an EMBL/GenBank/DDBJ whole genome shotgun (WGS) entry which is preliminary data.</text>
</comment>
<dbReference type="GO" id="GO:0050661">
    <property type="term" value="F:NADP binding"/>
    <property type="evidence" value="ECO:0007669"/>
    <property type="project" value="InterPro"/>
</dbReference>
<comment type="cofactor">
    <cofactor evidence="1 8">
        <name>FAD</name>
        <dbReference type="ChEBI" id="CHEBI:57692"/>
    </cofactor>
</comment>
<dbReference type="EMBL" id="CM031837">
    <property type="protein sequence ID" value="KAG6680275.1"/>
    <property type="molecule type" value="Genomic_DNA"/>
</dbReference>
<dbReference type="Proteomes" id="UP000811246">
    <property type="component" value="Chromosome 13"/>
</dbReference>
<keyword evidence="3 8" id="KW-0285">Flavoprotein</keyword>
<dbReference type="InterPro" id="IPR020946">
    <property type="entry name" value="Flavin_mOase-like"/>
</dbReference>
<keyword evidence="5" id="KW-0521">NADP</keyword>
<dbReference type="EC" id="1.-.-.-" evidence="8"/>
<evidence type="ECO:0000256" key="2">
    <source>
        <dbReference type="ARBA" id="ARBA00009183"/>
    </source>
</evidence>
<dbReference type="Pfam" id="PF00743">
    <property type="entry name" value="FMO-like"/>
    <property type="match status" value="2"/>
</dbReference>
<name>A0A922DDE5_CARIL</name>
<organism evidence="9 10">
    <name type="scientific">Carya illinoinensis</name>
    <name type="common">Pecan</name>
    <dbReference type="NCBI Taxonomy" id="32201"/>
    <lineage>
        <taxon>Eukaryota</taxon>
        <taxon>Viridiplantae</taxon>
        <taxon>Streptophyta</taxon>
        <taxon>Embryophyta</taxon>
        <taxon>Tracheophyta</taxon>
        <taxon>Spermatophyta</taxon>
        <taxon>Magnoliopsida</taxon>
        <taxon>eudicotyledons</taxon>
        <taxon>Gunneridae</taxon>
        <taxon>Pentapetalae</taxon>
        <taxon>rosids</taxon>
        <taxon>fabids</taxon>
        <taxon>Fagales</taxon>
        <taxon>Juglandaceae</taxon>
        <taxon>Carya</taxon>
    </lineage>
</organism>
<dbReference type="PANTHER" id="PTHR23023">
    <property type="entry name" value="DIMETHYLANILINE MONOOXYGENASE"/>
    <property type="match status" value="1"/>
</dbReference>
<evidence type="ECO:0000313" key="9">
    <source>
        <dbReference type="EMBL" id="KAG6680275.1"/>
    </source>
</evidence>
<accession>A0A922DDE5</accession>
<dbReference type="FunFam" id="3.50.50.60:FF:000138">
    <property type="entry name" value="Flavin-containing monooxygenase"/>
    <property type="match status" value="1"/>
</dbReference>
<evidence type="ECO:0000256" key="3">
    <source>
        <dbReference type="ARBA" id="ARBA00022630"/>
    </source>
</evidence>
<gene>
    <name evidence="9" type="ORF">I3842_13G033500</name>
</gene>
<dbReference type="AlphaFoldDB" id="A0A922DDE5"/>